<accession>A0A917F392</accession>
<proteinExistence type="predicted"/>
<dbReference type="AlphaFoldDB" id="A0A917F392"/>
<evidence type="ECO:0000313" key="3">
    <source>
        <dbReference type="Proteomes" id="UP000649179"/>
    </source>
</evidence>
<gene>
    <name evidence="2" type="ORF">GCM10011519_23240</name>
</gene>
<reference evidence="2" key="2">
    <citation type="submission" date="2020-09" db="EMBL/GenBank/DDBJ databases">
        <authorList>
            <person name="Sun Q."/>
            <person name="Zhou Y."/>
        </authorList>
    </citation>
    <scope>NUCLEOTIDE SEQUENCE</scope>
    <source>
        <strain evidence="2">CGMCC 1.16067</strain>
    </source>
</reference>
<evidence type="ECO:0000256" key="1">
    <source>
        <dbReference type="SAM" id="MobiDB-lite"/>
    </source>
</evidence>
<comment type="caution">
    <text evidence="2">The sequence shown here is derived from an EMBL/GenBank/DDBJ whole genome shotgun (WGS) entry which is preliminary data.</text>
</comment>
<dbReference type="EMBL" id="BMKQ01000001">
    <property type="protein sequence ID" value="GGF48566.1"/>
    <property type="molecule type" value="Genomic_DNA"/>
</dbReference>
<dbReference type="Proteomes" id="UP000649179">
    <property type="component" value="Unassembled WGS sequence"/>
</dbReference>
<sequence>MSRLRLFWVWPDSGAVYGKWGDGPAVDAFVRSSRRVCELVERSLSDRHIVTPHSEVRLHAARSEDDRVLVKINGTRDEGWDSATVLVPDAVADLSAQERGVLVLNVADKVITALADLRGWENVEQLSGIRDDALSHNLRYTQVGPWKTNRSRKLRARPVAEIADDGLTRLHYEVADARTGEDIGVTRSTWVMENRRLRLQRLFEASRWQGPGRIAVRRHEFYGQGQWSESVREFDVDEATPAPTPADPSEPAQLTPLSEDATARSNLDVEVVTWWGEGTDEPKVMSGGFTSDTPGDYSEYQAAYFVVTTWINQHCARWWAAAEPNVLHLYLGVSDYYRTGRSVRLNGDKVTATARRRPEDLHGNHRDRALAREDLAALLARIATRLGLPAPPDLPDPEVVATEIDQIVRRQLDARHHDERWLNEVPE</sequence>
<organism evidence="2 3">
    <name type="scientific">Marmoricola endophyticus</name>
    <dbReference type="NCBI Taxonomy" id="2040280"/>
    <lineage>
        <taxon>Bacteria</taxon>
        <taxon>Bacillati</taxon>
        <taxon>Actinomycetota</taxon>
        <taxon>Actinomycetes</taxon>
        <taxon>Propionibacteriales</taxon>
        <taxon>Nocardioidaceae</taxon>
        <taxon>Marmoricola</taxon>
    </lineage>
</organism>
<name>A0A917F392_9ACTN</name>
<feature type="region of interest" description="Disordered" evidence="1">
    <location>
        <begin position="236"/>
        <end position="260"/>
    </location>
</feature>
<evidence type="ECO:0000313" key="2">
    <source>
        <dbReference type="EMBL" id="GGF48566.1"/>
    </source>
</evidence>
<reference evidence="2" key="1">
    <citation type="journal article" date="2014" name="Int. J. Syst. Evol. Microbiol.">
        <title>Complete genome sequence of Corynebacterium casei LMG S-19264T (=DSM 44701T), isolated from a smear-ripened cheese.</title>
        <authorList>
            <consortium name="US DOE Joint Genome Institute (JGI-PGF)"/>
            <person name="Walter F."/>
            <person name="Albersmeier A."/>
            <person name="Kalinowski J."/>
            <person name="Ruckert C."/>
        </authorList>
    </citation>
    <scope>NUCLEOTIDE SEQUENCE</scope>
    <source>
        <strain evidence="2">CGMCC 1.16067</strain>
    </source>
</reference>
<keyword evidence="3" id="KW-1185">Reference proteome</keyword>
<protein>
    <submittedName>
        <fullName evidence="2">Uncharacterized protein</fullName>
    </submittedName>
</protein>